<keyword evidence="2" id="KW-1185">Reference proteome</keyword>
<protein>
    <submittedName>
        <fullName evidence="1">Uncharacterized protein</fullName>
    </submittedName>
</protein>
<gene>
    <name evidence="1" type="ORF">FB465_4700</name>
</gene>
<accession>A0A561EVE5</accession>
<dbReference type="RefSeq" id="WP_145793405.1">
    <property type="nucleotide sequence ID" value="NZ_BAAABR010000022.1"/>
</dbReference>
<dbReference type="EMBL" id="VIVR01000001">
    <property type="protein sequence ID" value="TWE19582.1"/>
    <property type="molecule type" value="Genomic_DNA"/>
</dbReference>
<comment type="caution">
    <text evidence="1">The sequence shown here is derived from an EMBL/GenBank/DDBJ whole genome shotgun (WGS) entry which is preliminary data.</text>
</comment>
<dbReference type="OrthoDB" id="4296361at2"/>
<sequence length="94" mass="10584">MIIETTHRRPHRTLDVERDWRFAELVVRTRIEPDLEARYAIDPTSVLAEFGLHLAPGAAVPAVRPHQETGLVIERLDEAALSGVAMFTFCYDGV</sequence>
<proteinExistence type="predicted"/>
<evidence type="ECO:0000313" key="2">
    <source>
        <dbReference type="Proteomes" id="UP000318416"/>
    </source>
</evidence>
<dbReference type="Proteomes" id="UP000318416">
    <property type="component" value="Unassembled WGS sequence"/>
</dbReference>
<name>A0A561EVE5_9ACTN</name>
<evidence type="ECO:0000313" key="1">
    <source>
        <dbReference type="EMBL" id="TWE19582.1"/>
    </source>
</evidence>
<dbReference type="AlphaFoldDB" id="A0A561EVE5"/>
<reference evidence="1 2" key="1">
    <citation type="submission" date="2019-06" db="EMBL/GenBank/DDBJ databases">
        <title>Sequencing the genomes of 1000 actinobacteria strains.</title>
        <authorList>
            <person name="Klenk H.-P."/>
        </authorList>
    </citation>
    <scope>NUCLEOTIDE SEQUENCE [LARGE SCALE GENOMIC DNA]</scope>
    <source>
        <strain evidence="1 2">DSM 41649</strain>
    </source>
</reference>
<organism evidence="1 2">
    <name type="scientific">Kitasatospora atroaurantiaca</name>
    <dbReference type="NCBI Taxonomy" id="285545"/>
    <lineage>
        <taxon>Bacteria</taxon>
        <taxon>Bacillati</taxon>
        <taxon>Actinomycetota</taxon>
        <taxon>Actinomycetes</taxon>
        <taxon>Kitasatosporales</taxon>
        <taxon>Streptomycetaceae</taxon>
        <taxon>Kitasatospora</taxon>
    </lineage>
</organism>